<protein>
    <submittedName>
        <fullName evidence="2">LAME_0F19020g1_1</fullName>
    </submittedName>
</protein>
<dbReference type="AlphaFoldDB" id="A0A1G4K155"/>
<reference evidence="3" key="1">
    <citation type="submission" date="2016-03" db="EMBL/GenBank/DDBJ databases">
        <authorList>
            <person name="Devillers Hugo."/>
        </authorList>
    </citation>
    <scope>NUCLEOTIDE SEQUENCE [LARGE SCALE GENOMIC DNA]</scope>
</reference>
<evidence type="ECO:0000313" key="3">
    <source>
        <dbReference type="Proteomes" id="UP000191144"/>
    </source>
</evidence>
<dbReference type="Proteomes" id="UP000191144">
    <property type="component" value="Chromosome F"/>
</dbReference>
<dbReference type="OrthoDB" id="5579731at2759"/>
<accession>A0A1G4K155</accession>
<name>A0A1G4K155_9SACH</name>
<sequence length="132" mass="14760">MTTGDKDPAVKLANDFKKRGSFDEEKSRILSGPVDCAEQTTLEEYVRNRAASLANDMVKEDESLIFKNRGSTSALIEGQLVKNGFEKLNTDNLQIDAYLRKILEDPAFKDSLKARLRANMEKSSDENGDVPM</sequence>
<dbReference type="InterPro" id="IPR055264">
    <property type="entry name" value="BOD1/SHG1_dom"/>
</dbReference>
<dbReference type="Pfam" id="PF05205">
    <property type="entry name" value="COMPASS-Shg1"/>
    <property type="match status" value="1"/>
</dbReference>
<proteinExistence type="predicted"/>
<organism evidence="2 3">
    <name type="scientific">Lachancea meyersii CBS 8951</name>
    <dbReference type="NCBI Taxonomy" id="1266667"/>
    <lineage>
        <taxon>Eukaryota</taxon>
        <taxon>Fungi</taxon>
        <taxon>Dikarya</taxon>
        <taxon>Ascomycota</taxon>
        <taxon>Saccharomycotina</taxon>
        <taxon>Saccharomycetes</taxon>
        <taxon>Saccharomycetales</taxon>
        <taxon>Saccharomycetaceae</taxon>
        <taxon>Lachancea</taxon>
    </lineage>
</organism>
<dbReference type="EMBL" id="LT598477">
    <property type="protein sequence ID" value="SCU97238.1"/>
    <property type="molecule type" value="Genomic_DNA"/>
</dbReference>
<evidence type="ECO:0000313" key="2">
    <source>
        <dbReference type="EMBL" id="SCU97238.1"/>
    </source>
</evidence>
<evidence type="ECO:0000259" key="1">
    <source>
        <dbReference type="Pfam" id="PF05205"/>
    </source>
</evidence>
<keyword evidence="3" id="KW-1185">Reference proteome</keyword>
<feature type="domain" description="BOD1/SHG1" evidence="1">
    <location>
        <begin position="11"/>
        <end position="116"/>
    </location>
</feature>
<gene>
    <name evidence="2" type="ORF">LAME_0F19020G</name>
</gene>